<dbReference type="GO" id="GO:0003700">
    <property type="term" value="F:DNA-binding transcription factor activity"/>
    <property type="evidence" value="ECO:0007669"/>
    <property type="project" value="InterPro"/>
</dbReference>
<evidence type="ECO:0000256" key="1">
    <source>
        <dbReference type="ARBA" id="ARBA00009437"/>
    </source>
</evidence>
<dbReference type="InterPro" id="IPR000847">
    <property type="entry name" value="LysR_HTH_N"/>
</dbReference>
<evidence type="ECO:0000259" key="5">
    <source>
        <dbReference type="PROSITE" id="PS50931"/>
    </source>
</evidence>
<sequence>MDIIGNINMKVLQTFLVVAEEGSFRSAAEKLHRSHSAVSAQIMQIEAQLGVALFERTTRSVKLTSEGAHLRDSTRKAFYEIHLGLRRIREENDAKRGQLSLACSSHMASIHLPPVLTEFVRTYPGIAVTVRELTSKDLYEALRQKEVDFAVGPEDQDEAFDFTTIMVEPLQALVPHHFLDGPRDSITLAELSQLPMLVQTQATAVRRMLDAAMRAKGLDLPTRYQFIQAETIMAMAEAGLGVAVQPATRLAKANLKATVILDITEPTITRSMALITLRNQRLSPAAQNLADKIVDDVRSTTGFVAEGLE</sequence>
<dbReference type="Pfam" id="PF00126">
    <property type="entry name" value="HTH_1"/>
    <property type="match status" value="1"/>
</dbReference>
<dbReference type="PANTHER" id="PTHR30419">
    <property type="entry name" value="HTH-TYPE TRANSCRIPTIONAL REGULATOR YBHD"/>
    <property type="match status" value="1"/>
</dbReference>
<dbReference type="EMBL" id="WMIG01000009">
    <property type="protein sequence ID" value="MTH60581.1"/>
    <property type="molecule type" value="Genomic_DNA"/>
</dbReference>
<dbReference type="PANTHER" id="PTHR30419:SF8">
    <property type="entry name" value="NITROGEN ASSIMILATION TRANSCRIPTIONAL ACTIVATOR-RELATED"/>
    <property type="match status" value="1"/>
</dbReference>
<proteinExistence type="inferred from homology"/>
<reference evidence="6 7" key="1">
    <citation type="submission" date="2019-11" db="EMBL/GenBank/DDBJ databases">
        <authorList>
            <person name="Dong K."/>
        </authorList>
    </citation>
    <scope>NUCLEOTIDE SEQUENCE [LARGE SCALE GENOMIC DNA]</scope>
    <source>
        <strain evidence="6 7">NBRC 112902</strain>
    </source>
</reference>
<name>A0A844HSJ6_9RHOB</name>
<dbReference type="Proteomes" id="UP000449846">
    <property type="component" value="Unassembled WGS sequence"/>
</dbReference>
<dbReference type="Gene3D" id="1.10.10.10">
    <property type="entry name" value="Winged helix-like DNA-binding domain superfamily/Winged helix DNA-binding domain"/>
    <property type="match status" value="1"/>
</dbReference>
<dbReference type="SUPFAM" id="SSF46785">
    <property type="entry name" value="Winged helix' DNA-binding domain"/>
    <property type="match status" value="1"/>
</dbReference>
<organism evidence="6 7">
    <name type="scientific">Paracoccus litorisediminis</name>
    <dbReference type="NCBI Taxonomy" id="2006130"/>
    <lineage>
        <taxon>Bacteria</taxon>
        <taxon>Pseudomonadati</taxon>
        <taxon>Pseudomonadota</taxon>
        <taxon>Alphaproteobacteria</taxon>
        <taxon>Rhodobacterales</taxon>
        <taxon>Paracoccaceae</taxon>
        <taxon>Paracoccus</taxon>
    </lineage>
</organism>
<dbReference type="RefSeq" id="WP_155040526.1">
    <property type="nucleotide sequence ID" value="NZ_JBHGCD010000014.1"/>
</dbReference>
<evidence type="ECO:0000256" key="2">
    <source>
        <dbReference type="ARBA" id="ARBA00023015"/>
    </source>
</evidence>
<dbReference type="GO" id="GO:0003677">
    <property type="term" value="F:DNA binding"/>
    <property type="evidence" value="ECO:0007669"/>
    <property type="project" value="UniProtKB-KW"/>
</dbReference>
<accession>A0A844HSJ6</accession>
<dbReference type="PROSITE" id="PS50931">
    <property type="entry name" value="HTH_LYSR"/>
    <property type="match status" value="1"/>
</dbReference>
<comment type="similarity">
    <text evidence="1">Belongs to the LysR transcriptional regulatory family.</text>
</comment>
<dbReference type="PRINTS" id="PR00039">
    <property type="entry name" value="HTHLYSR"/>
</dbReference>
<evidence type="ECO:0000313" key="7">
    <source>
        <dbReference type="Proteomes" id="UP000449846"/>
    </source>
</evidence>
<dbReference type="Gene3D" id="3.40.190.290">
    <property type="match status" value="1"/>
</dbReference>
<evidence type="ECO:0000313" key="6">
    <source>
        <dbReference type="EMBL" id="MTH60581.1"/>
    </source>
</evidence>
<dbReference type="InterPro" id="IPR050950">
    <property type="entry name" value="HTH-type_LysR_regulators"/>
</dbReference>
<dbReference type="OrthoDB" id="9813056at2"/>
<keyword evidence="4" id="KW-0804">Transcription</keyword>
<dbReference type="AlphaFoldDB" id="A0A844HSJ6"/>
<gene>
    <name evidence="6" type="ORF">GL300_15295</name>
</gene>
<comment type="caution">
    <text evidence="6">The sequence shown here is derived from an EMBL/GenBank/DDBJ whole genome shotgun (WGS) entry which is preliminary data.</text>
</comment>
<feature type="domain" description="HTH lysR-type" evidence="5">
    <location>
        <begin position="7"/>
        <end position="64"/>
    </location>
</feature>
<evidence type="ECO:0000256" key="3">
    <source>
        <dbReference type="ARBA" id="ARBA00023125"/>
    </source>
</evidence>
<protein>
    <submittedName>
        <fullName evidence="6">LysR family transcriptional regulator</fullName>
    </submittedName>
</protein>
<dbReference type="GO" id="GO:0005829">
    <property type="term" value="C:cytosol"/>
    <property type="evidence" value="ECO:0007669"/>
    <property type="project" value="TreeGrafter"/>
</dbReference>
<dbReference type="InterPro" id="IPR036390">
    <property type="entry name" value="WH_DNA-bd_sf"/>
</dbReference>
<keyword evidence="2" id="KW-0805">Transcription regulation</keyword>
<evidence type="ECO:0000256" key="4">
    <source>
        <dbReference type="ARBA" id="ARBA00023163"/>
    </source>
</evidence>
<keyword evidence="7" id="KW-1185">Reference proteome</keyword>
<dbReference type="Pfam" id="PF03466">
    <property type="entry name" value="LysR_substrate"/>
    <property type="match status" value="1"/>
</dbReference>
<dbReference type="InterPro" id="IPR005119">
    <property type="entry name" value="LysR_subst-bd"/>
</dbReference>
<dbReference type="InterPro" id="IPR036388">
    <property type="entry name" value="WH-like_DNA-bd_sf"/>
</dbReference>
<dbReference type="FunFam" id="1.10.10.10:FF:000001">
    <property type="entry name" value="LysR family transcriptional regulator"/>
    <property type="match status" value="1"/>
</dbReference>
<keyword evidence="3" id="KW-0238">DNA-binding</keyword>
<dbReference type="SUPFAM" id="SSF53850">
    <property type="entry name" value="Periplasmic binding protein-like II"/>
    <property type="match status" value="1"/>
</dbReference>